<dbReference type="EMBL" id="JBBYHR010000010">
    <property type="protein sequence ID" value="MEL1245838.1"/>
    <property type="molecule type" value="Genomic_DNA"/>
</dbReference>
<evidence type="ECO:0000256" key="1">
    <source>
        <dbReference type="ARBA" id="ARBA00022729"/>
    </source>
</evidence>
<keyword evidence="4" id="KW-1185">Reference proteome</keyword>
<accession>A0ABU9I091</accession>
<sequence>MGLLGFSQISLAQVALTEDFEGTTFPPAGWTTIDSNPTENWFRVDETSTYPVPVAGTGSAAVNYNAADASDESLISPSFSLAGYTSAYLNFTAVLGYEYMAGAQAAGDFIVYVSGDGGTTWDQIWVEEDEGVYTDYDPLFKRLEISAYAGNSNVKVKFEYTGQDADTVVLDDISVTACPPISNLTLTALTDGSATFTWDGTASGYSIEYGDIGFEQGTGTVVNFTTTTGELTELTAGTGYSFYIRSTCGLLTNGVWEGPYNIYTTLSAPANLPYSYGFESATLPTAGWASSAAATGGRWGLYGDAEFVYEGEFFAGAIGSNAVTNAWLFSRGLNLVGDTNITLTYWLRKADLGTGVSANNSMTVSIGTDRTAAAQATTLATHNNITDDTYVQQTQTYYVPASGVYYIGFHAITGVQTNVTVGGILLDGFNVTGQTAGTDDNQLSQLSVFPNPATNVINVVNNANILVNGVQIIDLNGRTVKSVKYDGVTEAQINISDLANGMYMMTVSSDKGTKTQKIVKN</sequence>
<dbReference type="PROSITE" id="PS50853">
    <property type="entry name" value="FN3"/>
    <property type="match status" value="1"/>
</dbReference>
<gene>
    <name evidence="3" type="ORF">AAEO56_16310</name>
</gene>
<feature type="domain" description="Fibronectin type-III" evidence="2">
    <location>
        <begin position="180"/>
        <end position="268"/>
    </location>
</feature>
<dbReference type="SUPFAM" id="SSF49265">
    <property type="entry name" value="Fibronectin type III"/>
    <property type="match status" value="1"/>
</dbReference>
<organism evidence="3 4">
    <name type="scientific">Flavobacterium arundinis</name>
    <dbReference type="NCBI Taxonomy" id="3139143"/>
    <lineage>
        <taxon>Bacteria</taxon>
        <taxon>Pseudomonadati</taxon>
        <taxon>Bacteroidota</taxon>
        <taxon>Flavobacteriia</taxon>
        <taxon>Flavobacteriales</taxon>
        <taxon>Flavobacteriaceae</taxon>
        <taxon>Flavobacterium</taxon>
    </lineage>
</organism>
<dbReference type="Gene3D" id="2.60.120.200">
    <property type="match status" value="2"/>
</dbReference>
<evidence type="ECO:0000259" key="2">
    <source>
        <dbReference type="PROSITE" id="PS50853"/>
    </source>
</evidence>
<keyword evidence="1" id="KW-0732">Signal</keyword>
<dbReference type="Gene3D" id="2.60.40.10">
    <property type="entry name" value="Immunoglobulins"/>
    <property type="match status" value="1"/>
</dbReference>
<dbReference type="Pfam" id="PF18962">
    <property type="entry name" value="Por_Secre_tail"/>
    <property type="match status" value="1"/>
</dbReference>
<protein>
    <submittedName>
        <fullName evidence="3">Choice-of-anchor J domain-containing protein</fullName>
    </submittedName>
</protein>
<dbReference type="RefSeq" id="WP_341698135.1">
    <property type="nucleotide sequence ID" value="NZ_JBBYHR010000010.1"/>
</dbReference>
<evidence type="ECO:0000313" key="4">
    <source>
        <dbReference type="Proteomes" id="UP001464555"/>
    </source>
</evidence>
<dbReference type="InterPro" id="IPR003961">
    <property type="entry name" value="FN3_dom"/>
</dbReference>
<dbReference type="InterPro" id="IPR026444">
    <property type="entry name" value="Secre_tail"/>
</dbReference>
<comment type="caution">
    <text evidence="3">The sequence shown here is derived from an EMBL/GenBank/DDBJ whole genome shotgun (WGS) entry which is preliminary data.</text>
</comment>
<evidence type="ECO:0000313" key="3">
    <source>
        <dbReference type="EMBL" id="MEL1245838.1"/>
    </source>
</evidence>
<dbReference type="Proteomes" id="UP001464555">
    <property type="component" value="Unassembled WGS sequence"/>
</dbReference>
<name>A0ABU9I091_9FLAO</name>
<dbReference type="NCBIfam" id="NF038128">
    <property type="entry name" value="choice_anch_J"/>
    <property type="match status" value="2"/>
</dbReference>
<dbReference type="Pfam" id="PF00041">
    <property type="entry name" value="fn3"/>
    <property type="match status" value="1"/>
</dbReference>
<dbReference type="NCBIfam" id="TIGR04183">
    <property type="entry name" value="Por_Secre_tail"/>
    <property type="match status" value="1"/>
</dbReference>
<dbReference type="InterPro" id="IPR036116">
    <property type="entry name" value="FN3_sf"/>
</dbReference>
<reference evidence="3 4" key="1">
    <citation type="submission" date="2024-04" db="EMBL/GenBank/DDBJ databases">
        <title>Flavobacterium sp. DGU11 16S ribosomal RNA gene Genome sequencing and assembly.</title>
        <authorList>
            <person name="Park S."/>
        </authorList>
    </citation>
    <scope>NUCLEOTIDE SEQUENCE [LARGE SCALE GENOMIC DNA]</scope>
    <source>
        <strain evidence="3 4">DGU11</strain>
    </source>
</reference>
<proteinExistence type="predicted"/>
<dbReference type="InterPro" id="IPR013783">
    <property type="entry name" value="Ig-like_fold"/>
</dbReference>